<dbReference type="InterPro" id="IPR036085">
    <property type="entry name" value="PAZ_dom_sf"/>
</dbReference>
<dbReference type="InterPro" id="IPR032472">
    <property type="entry name" value="ArgoL2"/>
</dbReference>
<dbReference type="SUPFAM" id="SSF101690">
    <property type="entry name" value="PAZ domain"/>
    <property type="match status" value="1"/>
</dbReference>
<sequence>MEIIRKMQEQNPTIFTKRGSYDGRKNLYSPIKYSFGNQAQYEVDDGGRNPRRVRIQFAALINPSSTTEYIEGRMSHDEQILTTLNAYNVAIRMQPIQDHPFNARSFFTRAETKDMGRSVELWRGFFQSVRPAIGKMVINVDISSAAFYKSGPLIKVCLEYLGRSPEGDPVQFLSANRLDARTRRDLLKFIRNLNVRTQRNGEARVRAIKDINEKGADTLMFSTDDGGSMSVQAWFRKETGRPLRYPSLLSKTAWVPLELCDVVPGQFYRKTLTPDQTKHMVEFSTLRPDARLRNIRNGLQQLSYGNSAYLQDFGINVDANPMTIKGRILPTPTLVYGRNSTIMPRDGQWNMRDKMLYRPERITGCAILIYDGRFRADNEKHLKDSLHAACQAVGIQGMPPDPPILRKNATGGQYWNHIKELGILHKQVKGTMPNLIIVVLPDFGNEDIYVRIKNAGDIRIGVATQCLKSMKCVKGNMQYYANVCLKINAKLGGINVIPRRDSVGFVRDVADPTMIIGADVMHPGPGQSVRPSYAAVVGSVDTEISKYIAVSRAQGCRVEMIEDLADMVAHIIRKYMQYRKDVEKSANPAPRRILFYRDGISEGMGQFRECKEVEVSAIFKACDRVGIPRPKLTFIVVGKRHHVRFFPPPGGSSDRSGNAPAGLVIDREITSPVEFDFYLQSHGGLLGTSRSAHYNVLVDQNGFMPDELQRLSFSLCHVYARATRSVSIVPPVYYADTVCARAKHHYDPDGAYGAASDSMSQVTTTAGADQVDTMRRQYQPIHPNTGQHMYFQ</sequence>
<evidence type="ECO:0000313" key="4">
    <source>
        <dbReference type="Proteomes" id="UP000054248"/>
    </source>
</evidence>
<dbReference type="Pfam" id="PF16487">
    <property type="entry name" value="ArgoMid"/>
    <property type="match status" value="1"/>
</dbReference>
<dbReference type="SMART" id="SM01163">
    <property type="entry name" value="DUF1785"/>
    <property type="match status" value="1"/>
</dbReference>
<reference evidence="4" key="2">
    <citation type="submission" date="2015-01" db="EMBL/GenBank/DDBJ databases">
        <title>Evolutionary Origins and Diversification of the Mycorrhizal Mutualists.</title>
        <authorList>
            <consortium name="DOE Joint Genome Institute"/>
            <consortium name="Mycorrhizal Genomics Consortium"/>
            <person name="Kohler A."/>
            <person name="Kuo A."/>
            <person name="Nagy L.G."/>
            <person name="Floudas D."/>
            <person name="Copeland A."/>
            <person name="Barry K.W."/>
            <person name="Cichocki N."/>
            <person name="Veneault-Fourrey C."/>
            <person name="LaButti K."/>
            <person name="Lindquist E.A."/>
            <person name="Lipzen A."/>
            <person name="Lundell T."/>
            <person name="Morin E."/>
            <person name="Murat C."/>
            <person name="Riley R."/>
            <person name="Ohm R."/>
            <person name="Sun H."/>
            <person name="Tunlid A."/>
            <person name="Henrissat B."/>
            <person name="Grigoriev I.V."/>
            <person name="Hibbett D.S."/>
            <person name="Martin F."/>
        </authorList>
    </citation>
    <scope>NUCLEOTIDE SEQUENCE [LARGE SCALE GENOMIC DNA]</scope>
    <source>
        <strain evidence="4">MUT 4182</strain>
    </source>
</reference>
<dbReference type="Gene3D" id="3.40.50.2300">
    <property type="match status" value="1"/>
</dbReference>
<dbReference type="Pfam" id="PF16488">
    <property type="entry name" value="ArgoL2"/>
    <property type="match status" value="1"/>
</dbReference>
<dbReference type="InterPro" id="IPR032474">
    <property type="entry name" value="Argonaute_N"/>
</dbReference>
<dbReference type="Pfam" id="PF08699">
    <property type="entry name" value="ArgoL1"/>
    <property type="match status" value="1"/>
</dbReference>
<reference evidence="3 4" key="1">
    <citation type="submission" date="2014-04" db="EMBL/GenBank/DDBJ databases">
        <authorList>
            <consortium name="DOE Joint Genome Institute"/>
            <person name="Kuo A."/>
            <person name="Girlanda M."/>
            <person name="Perotto S."/>
            <person name="Kohler A."/>
            <person name="Nagy L.G."/>
            <person name="Floudas D."/>
            <person name="Copeland A."/>
            <person name="Barry K.W."/>
            <person name="Cichocki N."/>
            <person name="Veneault-Fourrey C."/>
            <person name="LaButti K."/>
            <person name="Lindquist E.A."/>
            <person name="Lipzen A."/>
            <person name="Lundell T."/>
            <person name="Morin E."/>
            <person name="Murat C."/>
            <person name="Sun H."/>
            <person name="Tunlid A."/>
            <person name="Henrissat B."/>
            <person name="Grigoriev I.V."/>
            <person name="Hibbett D.S."/>
            <person name="Martin F."/>
            <person name="Nordberg H.P."/>
            <person name="Cantor M.N."/>
            <person name="Hua S.X."/>
        </authorList>
    </citation>
    <scope>NUCLEOTIDE SEQUENCE [LARGE SCALE GENOMIC DNA]</scope>
    <source>
        <strain evidence="3 4">MUT 4182</strain>
    </source>
</reference>
<dbReference type="EMBL" id="KN822986">
    <property type="protein sequence ID" value="KIO29135.1"/>
    <property type="molecule type" value="Genomic_DNA"/>
</dbReference>
<evidence type="ECO:0000313" key="3">
    <source>
        <dbReference type="EMBL" id="KIO29135.1"/>
    </source>
</evidence>
<dbReference type="Pfam" id="PF02171">
    <property type="entry name" value="Piwi"/>
    <property type="match status" value="1"/>
</dbReference>
<dbReference type="PROSITE" id="PS50821">
    <property type="entry name" value="PAZ"/>
    <property type="match status" value="1"/>
</dbReference>
<dbReference type="Proteomes" id="UP000054248">
    <property type="component" value="Unassembled WGS sequence"/>
</dbReference>
<dbReference type="CDD" id="cd02846">
    <property type="entry name" value="PAZ_argonaute_like"/>
    <property type="match status" value="1"/>
</dbReference>
<dbReference type="InterPro" id="IPR003100">
    <property type="entry name" value="PAZ_dom"/>
</dbReference>
<dbReference type="CDD" id="cd04657">
    <property type="entry name" value="Piwi_ago-like"/>
    <property type="match status" value="1"/>
</dbReference>
<dbReference type="InterPro" id="IPR014811">
    <property type="entry name" value="ArgoL1"/>
</dbReference>
<evidence type="ECO:0000259" key="1">
    <source>
        <dbReference type="PROSITE" id="PS50821"/>
    </source>
</evidence>
<protein>
    <submittedName>
        <fullName evidence="3">Uncharacterized protein</fullName>
    </submittedName>
</protein>
<dbReference type="InterPro" id="IPR045246">
    <property type="entry name" value="Piwi_ago-like"/>
</dbReference>
<dbReference type="SMART" id="SM00950">
    <property type="entry name" value="Piwi"/>
    <property type="match status" value="1"/>
</dbReference>
<proteinExistence type="predicted"/>
<dbReference type="GO" id="GO:0003723">
    <property type="term" value="F:RNA binding"/>
    <property type="evidence" value="ECO:0007669"/>
    <property type="project" value="InterPro"/>
</dbReference>
<dbReference type="Pfam" id="PF02170">
    <property type="entry name" value="PAZ"/>
    <property type="match status" value="1"/>
</dbReference>
<keyword evidence="4" id="KW-1185">Reference proteome</keyword>
<dbReference type="Gene3D" id="3.30.420.10">
    <property type="entry name" value="Ribonuclease H-like superfamily/Ribonuclease H"/>
    <property type="match status" value="1"/>
</dbReference>
<feature type="domain" description="PAZ" evidence="1">
    <location>
        <begin position="168"/>
        <end position="264"/>
    </location>
</feature>
<name>A0A0C3QDM9_9AGAM</name>
<gene>
    <name evidence="3" type="ORF">M407DRAFT_21707</name>
</gene>
<dbReference type="HOGENOM" id="CLU_004544_4_3_1"/>
<dbReference type="InterPro" id="IPR012337">
    <property type="entry name" value="RNaseH-like_sf"/>
</dbReference>
<organism evidence="3 4">
    <name type="scientific">Tulasnella calospora MUT 4182</name>
    <dbReference type="NCBI Taxonomy" id="1051891"/>
    <lineage>
        <taxon>Eukaryota</taxon>
        <taxon>Fungi</taxon>
        <taxon>Dikarya</taxon>
        <taxon>Basidiomycota</taxon>
        <taxon>Agaricomycotina</taxon>
        <taxon>Agaricomycetes</taxon>
        <taxon>Cantharellales</taxon>
        <taxon>Tulasnellaceae</taxon>
        <taxon>Tulasnella</taxon>
    </lineage>
</organism>
<dbReference type="Pfam" id="PF16486">
    <property type="entry name" value="ArgoN"/>
    <property type="match status" value="1"/>
</dbReference>
<dbReference type="PROSITE" id="PS50822">
    <property type="entry name" value="PIWI"/>
    <property type="match status" value="1"/>
</dbReference>
<dbReference type="Gene3D" id="2.170.260.10">
    <property type="entry name" value="paz domain"/>
    <property type="match status" value="1"/>
</dbReference>
<evidence type="ECO:0000259" key="2">
    <source>
        <dbReference type="PROSITE" id="PS50822"/>
    </source>
</evidence>
<feature type="domain" description="Piwi" evidence="2">
    <location>
        <begin position="435"/>
        <end position="747"/>
    </location>
</feature>
<dbReference type="InterPro" id="IPR036397">
    <property type="entry name" value="RNaseH_sf"/>
</dbReference>
<dbReference type="InterPro" id="IPR003165">
    <property type="entry name" value="Piwi"/>
</dbReference>
<dbReference type="STRING" id="1051891.A0A0C3QDM9"/>
<accession>A0A0C3QDM9</accession>
<dbReference type="SUPFAM" id="SSF53098">
    <property type="entry name" value="Ribonuclease H-like"/>
    <property type="match status" value="1"/>
</dbReference>
<dbReference type="AlphaFoldDB" id="A0A0C3QDM9"/>
<dbReference type="OrthoDB" id="10252740at2759"/>
<dbReference type="InterPro" id="IPR032473">
    <property type="entry name" value="Argonaute_Mid_dom"/>
</dbReference>
<dbReference type="PANTHER" id="PTHR22891">
    <property type="entry name" value="EUKARYOTIC TRANSLATION INITIATION FACTOR 2C"/>
    <property type="match status" value="1"/>
</dbReference>